<dbReference type="EMBL" id="JBBNAG010000012">
    <property type="protein sequence ID" value="KAK9088599.1"/>
    <property type="molecule type" value="Genomic_DNA"/>
</dbReference>
<dbReference type="Proteomes" id="UP001419268">
    <property type="component" value="Unassembled WGS sequence"/>
</dbReference>
<comment type="caution">
    <text evidence="2">The sequence shown here is derived from an EMBL/GenBank/DDBJ whole genome shotgun (WGS) entry which is preliminary data.</text>
</comment>
<accession>A0AAP0EGU7</accession>
<feature type="region of interest" description="Disordered" evidence="1">
    <location>
        <begin position="192"/>
        <end position="254"/>
    </location>
</feature>
<gene>
    <name evidence="2" type="ORF">Scep_027681</name>
</gene>
<name>A0AAP0EGU7_9MAGN</name>
<evidence type="ECO:0000313" key="3">
    <source>
        <dbReference type="Proteomes" id="UP001419268"/>
    </source>
</evidence>
<evidence type="ECO:0000256" key="1">
    <source>
        <dbReference type="SAM" id="MobiDB-lite"/>
    </source>
</evidence>
<keyword evidence="3" id="KW-1185">Reference proteome</keyword>
<sequence length="372" mass="40727">MSLTRIMSRNDVKAALVARGTRGFKSDGTGADNASPTWRPRDLGPPREWVGNGGQQERAGGQCREERRLWELRCDDRSAADQQHDDSGDAQPARCGDSAAAATRRGNGDSDGARDAVEQQRGGALLGRSIPDDNNNGGQGVVTSTKLNDAMIQMDFGLETSIEGHETYEAIVGCRVHISRRERDVLRTICDFSSGGSAAGDDRTSGSTVDGWSSGGRGRRAGRQRRRRVGDGSDAGKQLRRRGSDGAVKGSDRQRWRASVVTGWWLTRPASSGRRRRRQRGGAVSTGRTRDFDEITTTRWRDLGVGCRVRKSRRERDVLRFAISRAIVEIVVDRVGPMASESRLLFICDMSSYPDAVDISQLSVRWGHLSGP</sequence>
<feature type="region of interest" description="Disordered" evidence="1">
    <location>
        <begin position="22"/>
        <end position="64"/>
    </location>
</feature>
<organism evidence="2 3">
    <name type="scientific">Stephania cephalantha</name>
    <dbReference type="NCBI Taxonomy" id="152367"/>
    <lineage>
        <taxon>Eukaryota</taxon>
        <taxon>Viridiplantae</taxon>
        <taxon>Streptophyta</taxon>
        <taxon>Embryophyta</taxon>
        <taxon>Tracheophyta</taxon>
        <taxon>Spermatophyta</taxon>
        <taxon>Magnoliopsida</taxon>
        <taxon>Ranunculales</taxon>
        <taxon>Menispermaceae</taxon>
        <taxon>Menispermoideae</taxon>
        <taxon>Cissampelideae</taxon>
        <taxon>Stephania</taxon>
    </lineage>
</organism>
<evidence type="ECO:0000313" key="2">
    <source>
        <dbReference type="EMBL" id="KAK9088599.1"/>
    </source>
</evidence>
<dbReference type="AlphaFoldDB" id="A0AAP0EGU7"/>
<feature type="region of interest" description="Disordered" evidence="1">
    <location>
        <begin position="80"/>
        <end position="116"/>
    </location>
</feature>
<proteinExistence type="predicted"/>
<reference evidence="2 3" key="1">
    <citation type="submission" date="2024-01" db="EMBL/GenBank/DDBJ databases">
        <title>Genome assemblies of Stephania.</title>
        <authorList>
            <person name="Yang L."/>
        </authorList>
    </citation>
    <scope>NUCLEOTIDE SEQUENCE [LARGE SCALE GENOMIC DNA]</scope>
    <source>
        <strain evidence="2">JXDWG</strain>
        <tissue evidence="2">Leaf</tissue>
    </source>
</reference>
<feature type="compositionally biased region" description="Basic residues" evidence="1">
    <location>
        <begin position="217"/>
        <end position="228"/>
    </location>
</feature>
<protein>
    <submittedName>
        <fullName evidence="2">Uncharacterized protein</fullName>
    </submittedName>
</protein>
<feature type="compositionally biased region" description="Basic and acidic residues" evidence="1">
    <location>
        <begin position="106"/>
        <end position="116"/>
    </location>
</feature>